<protein>
    <submittedName>
        <fullName evidence="1">Uncharacterized protein</fullName>
    </submittedName>
</protein>
<organism evidence="1 2">
    <name type="scientific">Williamsia phyllosphaerae</name>
    <dbReference type="NCBI Taxonomy" id="885042"/>
    <lineage>
        <taxon>Bacteria</taxon>
        <taxon>Bacillati</taxon>
        <taxon>Actinomycetota</taxon>
        <taxon>Actinomycetes</taxon>
        <taxon>Mycobacteriales</taxon>
        <taxon>Nocardiaceae</taxon>
        <taxon>Williamsia</taxon>
    </lineage>
</organism>
<proteinExistence type="predicted"/>
<accession>A0ABQ1UHI0</accession>
<evidence type="ECO:0000313" key="2">
    <source>
        <dbReference type="Proteomes" id="UP000632454"/>
    </source>
</evidence>
<dbReference type="Proteomes" id="UP000632454">
    <property type="component" value="Unassembled WGS sequence"/>
</dbReference>
<comment type="caution">
    <text evidence="1">The sequence shown here is derived from an EMBL/GenBank/DDBJ whole genome shotgun (WGS) entry which is preliminary data.</text>
</comment>
<evidence type="ECO:0000313" key="1">
    <source>
        <dbReference type="EMBL" id="GGF16939.1"/>
    </source>
</evidence>
<gene>
    <name evidence="1" type="ORF">GCM10007298_11180</name>
</gene>
<dbReference type="EMBL" id="BMCS01000001">
    <property type="protein sequence ID" value="GGF16939.1"/>
    <property type="molecule type" value="Genomic_DNA"/>
</dbReference>
<name>A0ABQ1UHI0_9NOCA</name>
<reference evidence="2" key="1">
    <citation type="journal article" date="2019" name="Int. J. Syst. Evol. Microbiol.">
        <title>The Global Catalogue of Microorganisms (GCM) 10K type strain sequencing project: providing services to taxonomists for standard genome sequencing and annotation.</title>
        <authorList>
            <consortium name="The Broad Institute Genomics Platform"/>
            <consortium name="The Broad Institute Genome Sequencing Center for Infectious Disease"/>
            <person name="Wu L."/>
            <person name="Ma J."/>
        </authorList>
    </citation>
    <scope>NUCLEOTIDE SEQUENCE [LARGE SCALE GENOMIC DNA]</scope>
    <source>
        <strain evidence="2">CCM 7855</strain>
    </source>
</reference>
<keyword evidence="2" id="KW-1185">Reference proteome</keyword>
<sequence>MMSAGADRAWNARDAILLWLYEMKMQGNGSPVVDVGDVQAAANWAAEPITADEVASATNYLKDQGYIKGSGAFGGGVPRPAITSDGENLVAQGLSVRPGPAQQANTTGVTNTYNVTTNAPTNVAIGSNNFTQTFAPTGEQVESLLAVANALERLLASQEPVDAGRVEALADDVRAAAAEPEQDKNKLMAILSNVIGAVSTAAGSEMGQQVTNLAVGVIQSLG</sequence>